<dbReference type="AlphaFoldDB" id="A0A1V9Y7L4"/>
<dbReference type="OrthoDB" id="369339at2759"/>
<feature type="transmembrane region" description="Helical" evidence="1">
    <location>
        <begin position="191"/>
        <end position="213"/>
    </location>
</feature>
<evidence type="ECO:0000313" key="3">
    <source>
        <dbReference type="EMBL" id="OQR81689.1"/>
    </source>
</evidence>
<dbReference type="Pfam" id="PF14145">
    <property type="entry name" value="YrhK"/>
    <property type="match status" value="2"/>
</dbReference>
<accession>A0A1V9Y7L4</accession>
<feature type="transmembrane region" description="Helical" evidence="1">
    <location>
        <begin position="75"/>
        <end position="96"/>
    </location>
</feature>
<reference evidence="3 4" key="1">
    <citation type="journal article" date="2014" name="Genome Biol. Evol.">
        <title>The secreted proteins of Achlya hypogyna and Thraustotheca clavata identify the ancestral oomycete secretome and reveal gene acquisitions by horizontal gene transfer.</title>
        <authorList>
            <person name="Misner I."/>
            <person name="Blouin N."/>
            <person name="Leonard G."/>
            <person name="Richards T.A."/>
            <person name="Lane C.E."/>
        </authorList>
    </citation>
    <scope>NUCLEOTIDE SEQUENCE [LARGE SCALE GENOMIC DNA]</scope>
    <source>
        <strain evidence="3 4">ATCC 34112</strain>
    </source>
</reference>
<keyword evidence="1" id="KW-1133">Transmembrane helix</keyword>
<feature type="transmembrane region" description="Helical" evidence="1">
    <location>
        <begin position="36"/>
        <end position="63"/>
    </location>
</feature>
<evidence type="ECO:0000313" key="4">
    <source>
        <dbReference type="Proteomes" id="UP000243217"/>
    </source>
</evidence>
<feature type="transmembrane region" description="Helical" evidence="1">
    <location>
        <begin position="233"/>
        <end position="254"/>
    </location>
</feature>
<evidence type="ECO:0000259" key="2">
    <source>
        <dbReference type="Pfam" id="PF14145"/>
    </source>
</evidence>
<feature type="domain" description="YrhK" evidence="2">
    <location>
        <begin position="44"/>
        <end position="94"/>
    </location>
</feature>
<keyword evidence="4" id="KW-1185">Reference proteome</keyword>
<dbReference type="Proteomes" id="UP000243217">
    <property type="component" value="Unassembled WGS sequence"/>
</dbReference>
<keyword evidence="1" id="KW-0812">Transmembrane</keyword>
<evidence type="ECO:0000256" key="1">
    <source>
        <dbReference type="SAM" id="Phobius"/>
    </source>
</evidence>
<proteinExistence type="predicted"/>
<protein>
    <recommendedName>
        <fullName evidence="2">YrhK domain-containing protein</fullName>
    </recommendedName>
</protein>
<organism evidence="3 4">
    <name type="scientific">Thraustotheca clavata</name>
    <dbReference type="NCBI Taxonomy" id="74557"/>
    <lineage>
        <taxon>Eukaryota</taxon>
        <taxon>Sar</taxon>
        <taxon>Stramenopiles</taxon>
        <taxon>Oomycota</taxon>
        <taxon>Saprolegniomycetes</taxon>
        <taxon>Saprolegniales</taxon>
        <taxon>Achlyaceae</taxon>
        <taxon>Thraustotheca</taxon>
    </lineage>
</organism>
<dbReference type="EMBL" id="JNBS01004929">
    <property type="protein sequence ID" value="OQR81689.1"/>
    <property type="molecule type" value="Genomic_DNA"/>
</dbReference>
<feature type="transmembrane region" description="Helical" evidence="1">
    <location>
        <begin position="108"/>
        <end position="136"/>
    </location>
</feature>
<name>A0A1V9Y7L4_9STRA</name>
<feature type="domain" description="YrhK" evidence="2">
    <location>
        <begin position="115"/>
        <end position="161"/>
    </location>
</feature>
<dbReference type="InterPro" id="IPR025424">
    <property type="entry name" value="YrhK_domain"/>
</dbReference>
<feature type="transmembrane region" description="Helical" evidence="1">
    <location>
        <begin position="148"/>
        <end position="170"/>
    </location>
</feature>
<sequence>MAPWHDNQHEVHIPASPNAYVITKANGETMDLRRKVLFFALETSSVLYWFGGLAFLVGSFFFYPREKSSPGDSWFGSYLYLFGCTAFLWGSCIDSYEARVEHLNGPPGLLRFAPVASSCFNVFGSIQFVIGAVFYLPTYYSSHPTYGSWLFISGCLAFCCAIFVDVMRLATYSHAASTPVRRRWVHILSPWYLVSLLNLVGNIFFIVGAYSYLPKFVAVSNHDLQQINLAFAASQFIVGSVCFSIAPLVQMYAINEDLSSPSVLFMQV</sequence>
<gene>
    <name evidence="3" type="ORF">THRCLA_11509</name>
</gene>
<keyword evidence="1" id="KW-0472">Membrane</keyword>
<comment type="caution">
    <text evidence="3">The sequence shown here is derived from an EMBL/GenBank/DDBJ whole genome shotgun (WGS) entry which is preliminary data.</text>
</comment>